<organism evidence="6 7">
    <name type="scientific">Salinigranum rubrum</name>
    <dbReference type="NCBI Taxonomy" id="755307"/>
    <lineage>
        <taxon>Archaea</taxon>
        <taxon>Methanobacteriati</taxon>
        <taxon>Methanobacteriota</taxon>
        <taxon>Stenosarchaea group</taxon>
        <taxon>Halobacteria</taxon>
        <taxon>Halobacteriales</taxon>
        <taxon>Haloferacaceae</taxon>
        <taxon>Salinigranum</taxon>
    </lineage>
</organism>
<dbReference type="PANTHER" id="PTHR23001:SF3">
    <property type="entry name" value="EUKARYOTIC TRANSLATION INITIATION FACTOR 2 SUBUNIT 2"/>
    <property type="match status" value="1"/>
</dbReference>
<keyword evidence="2 6" id="KW-0396">Initiation factor</keyword>
<dbReference type="InterPro" id="IPR045196">
    <property type="entry name" value="IF2/IF5"/>
</dbReference>
<dbReference type="KEGG" id="srub:C2R22_10405"/>
<dbReference type="AlphaFoldDB" id="A0A2I8VLQ0"/>
<accession>A0A2I8VLQ0</accession>
<dbReference type="InterPro" id="IPR016189">
    <property type="entry name" value="Transl_init_fac_IF2/IF5_N"/>
</dbReference>
<dbReference type="InterPro" id="IPR016190">
    <property type="entry name" value="Transl_init_fac_IF2/IF5_Zn-bd"/>
</dbReference>
<keyword evidence="3" id="KW-0648">Protein biosynthesis</keyword>
<comment type="similarity">
    <text evidence="1">Belongs to the eIF-2-beta/eIF-5 family.</text>
</comment>
<evidence type="ECO:0000256" key="3">
    <source>
        <dbReference type="ARBA" id="ARBA00022917"/>
    </source>
</evidence>
<evidence type="ECO:0000313" key="7">
    <source>
        <dbReference type="Proteomes" id="UP000236584"/>
    </source>
</evidence>
<dbReference type="Pfam" id="PF01873">
    <property type="entry name" value="eIF-5_eIF-2B"/>
    <property type="match status" value="1"/>
</dbReference>
<dbReference type="SUPFAM" id="SSF100966">
    <property type="entry name" value="Translation initiation factor 2 beta, aIF2beta, N-terminal domain"/>
    <property type="match status" value="1"/>
</dbReference>
<gene>
    <name evidence="6" type="ORF">C2R22_10405</name>
</gene>
<dbReference type="NCBIfam" id="NF003067">
    <property type="entry name" value="PRK03988.1"/>
    <property type="match status" value="1"/>
</dbReference>
<sequence>MDYDDALNRGLERAPDIEEADSRYEVPEASVRPEGNVTVYQNFQATVDHLARDAEHVLKFLQSELGTAARIDEAGRARLTGSFKQSRVQNAMESYAEGFVRCSECGLPDTRLVTENGATVLKCDACGALSAVPDA</sequence>
<proteinExistence type="inferred from homology"/>
<dbReference type="EMBL" id="CP026309">
    <property type="protein sequence ID" value="AUV82009.1"/>
    <property type="molecule type" value="Genomic_DNA"/>
</dbReference>
<dbReference type="GO" id="GO:0003743">
    <property type="term" value="F:translation initiation factor activity"/>
    <property type="evidence" value="ECO:0007669"/>
    <property type="project" value="UniProtKB-KW"/>
</dbReference>
<dbReference type="SMART" id="SM00653">
    <property type="entry name" value="eIF2B_5"/>
    <property type="match status" value="1"/>
</dbReference>
<keyword evidence="7" id="KW-1185">Reference proteome</keyword>
<feature type="compositionally biased region" description="Basic and acidic residues" evidence="4">
    <location>
        <begin position="1"/>
        <end position="26"/>
    </location>
</feature>
<evidence type="ECO:0000256" key="1">
    <source>
        <dbReference type="ARBA" id="ARBA00010397"/>
    </source>
</evidence>
<reference evidence="6 7" key="1">
    <citation type="submission" date="2018-01" db="EMBL/GenBank/DDBJ databases">
        <title>Complete genome sequence of Salinigranum rubrum GX10T, an extremely halophilic archaeon isolated from a marine solar saltern.</title>
        <authorList>
            <person name="Han S."/>
        </authorList>
    </citation>
    <scope>NUCLEOTIDE SEQUENCE [LARGE SCALE GENOMIC DNA]</scope>
    <source>
        <strain evidence="6 7">GX10</strain>
    </source>
</reference>
<evidence type="ECO:0000259" key="5">
    <source>
        <dbReference type="SMART" id="SM00653"/>
    </source>
</evidence>
<evidence type="ECO:0000313" key="6">
    <source>
        <dbReference type="EMBL" id="AUV82009.1"/>
    </source>
</evidence>
<name>A0A2I8VLQ0_9EURY</name>
<dbReference type="GeneID" id="35592506"/>
<dbReference type="OrthoDB" id="38099at2157"/>
<evidence type="ECO:0000256" key="4">
    <source>
        <dbReference type="SAM" id="MobiDB-lite"/>
    </source>
</evidence>
<protein>
    <submittedName>
        <fullName evidence="6">Translation initiation factor IF-2 subunit beta</fullName>
    </submittedName>
</protein>
<feature type="domain" description="Translation initiation factor IF2/IF5" evidence="5">
    <location>
        <begin position="21"/>
        <end position="129"/>
    </location>
</feature>
<dbReference type="InterPro" id="IPR002735">
    <property type="entry name" value="Transl_init_fac_IF2/IF5_dom"/>
</dbReference>
<dbReference type="Gene3D" id="3.30.30.170">
    <property type="match status" value="1"/>
</dbReference>
<evidence type="ECO:0000256" key="2">
    <source>
        <dbReference type="ARBA" id="ARBA00022540"/>
    </source>
</evidence>
<dbReference type="Proteomes" id="UP000236584">
    <property type="component" value="Chromosome"/>
</dbReference>
<dbReference type="RefSeq" id="WP_103425698.1">
    <property type="nucleotide sequence ID" value="NZ_CP026309.1"/>
</dbReference>
<dbReference type="PANTHER" id="PTHR23001">
    <property type="entry name" value="EUKARYOTIC TRANSLATION INITIATION FACTOR"/>
    <property type="match status" value="1"/>
</dbReference>
<feature type="region of interest" description="Disordered" evidence="4">
    <location>
        <begin position="1"/>
        <end position="28"/>
    </location>
</feature>
<dbReference type="SUPFAM" id="SSF75689">
    <property type="entry name" value="Zinc-binding domain of translation initiation factor 2 beta"/>
    <property type="match status" value="1"/>
</dbReference>